<dbReference type="WormBase" id="Y66A7A.7">
    <property type="protein sequence ID" value="CE53569"/>
    <property type="gene ID" value="WBGene00013426"/>
</dbReference>
<feature type="transmembrane region" description="Helical" evidence="2">
    <location>
        <begin position="26"/>
        <end position="48"/>
    </location>
</feature>
<organism evidence="3 4">
    <name type="scientific">Caenorhabditis elegans</name>
    <dbReference type="NCBI Taxonomy" id="6239"/>
    <lineage>
        <taxon>Eukaryota</taxon>
        <taxon>Metazoa</taxon>
        <taxon>Ecdysozoa</taxon>
        <taxon>Nematoda</taxon>
        <taxon>Chromadorea</taxon>
        <taxon>Rhabditida</taxon>
        <taxon>Rhabditina</taxon>
        <taxon>Rhabditomorpha</taxon>
        <taxon>Rhabditoidea</taxon>
        <taxon>Rhabditidae</taxon>
        <taxon>Peloderinae</taxon>
        <taxon>Caenorhabditis</taxon>
    </lineage>
</organism>
<dbReference type="EMBL" id="BX284603">
    <property type="protein sequence ID" value="CAC35861.2"/>
    <property type="molecule type" value="Genomic_DNA"/>
</dbReference>
<evidence type="ECO:0000313" key="5">
    <source>
        <dbReference type="WormBase" id="Y66A7A.7"/>
    </source>
</evidence>
<keyword evidence="2" id="KW-0812">Transmembrane</keyword>
<keyword evidence="6" id="KW-1267">Proteomics identification</keyword>
<gene>
    <name evidence="3" type="ORF">CELE_Y66A7A.7</name>
    <name evidence="3 5" type="ORF">Y66A7A.7</name>
</gene>
<evidence type="ECO:0000256" key="1">
    <source>
        <dbReference type="SAM" id="MobiDB-lite"/>
    </source>
</evidence>
<feature type="region of interest" description="Disordered" evidence="1">
    <location>
        <begin position="59"/>
        <end position="81"/>
    </location>
</feature>
<protein>
    <submittedName>
        <fullName evidence="3">IMV envelope protein</fullName>
    </submittedName>
</protein>
<dbReference type="HOGENOM" id="CLU_168483_0_0_1"/>
<dbReference type="PaxDb" id="6239-Y66A7A.7"/>
<dbReference type="AGR" id="WB:WBGene00013426"/>
<dbReference type="Bgee" id="WBGene00013426">
    <property type="expression patterns" value="Expressed in larva and 3 other cell types or tissues"/>
</dbReference>
<dbReference type="FunCoup" id="G5EDQ7">
    <property type="interactions" value="386"/>
</dbReference>
<evidence type="ECO:0000313" key="4">
    <source>
        <dbReference type="Proteomes" id="UP000001940"/>
    </source>
</evidence>
<name>G5EDQ7_CAEEL</name>
<dbReference type="AlphaFoldDB" id="G5EDQ7"/>
<dbReference type="SMR" id="G5EDQ7"/>
<keyword evidence="2" id="KW-0472">Membrane</keyword>
<dbReference type="PIR" id="T27291">
    <property type="entry name" value="T27291"/>
</dbReference>
<keyword evidence="4" id="KW-1185">Reference proteome</keyword>
<dbReference type="InParanoid" id="G5EDQ7"/>
<dbReference type="eggNOG" id="ENOG502TIN4">
    <property type="taxonomic scope" value="Eukaryota"/>
</dbReference>
<evidence type="ECO:0007829" key="6">
    <source>
        <dbReference type="PeptideAtlas" id="G5EDQ7"/>
    </source>
</evidence>
<keyword evidence="2" id="KW-1133">Transmembrane helix</keyword>
<sequence length="81" mass="8793">MSLDATLENINDTLQQVASLLKAVEVAVFILAIAVGIALIGCTAGFFYGKYNQRYQYKELSSGSPSNSTTPFQSPMKSQRV</sequence>
<proteinExistence type="evidence at protein level"/>
<accession>G5EDQ7</accession>
<reference evidence="3 4" key="1">
    <citation type="journal article" date="1998" name="Science">
        <title>Genome sequence of the nematode C. elegans: a platform for investigating biology.</title>
        <authorList>
            <consortium name="The C. elegans sequencing consortium"/>
            <person name="Sulson J.E."/>
            <person name="Waterston R."/>
        </authorList>
    </citation>
    <scope>NUCLEOTIDE SEQUENCE [LARGE SCALE GENOMIC DNA]</scope>
    <source>
        <strain evidence="3 4">Bristol N2</strain>
    </source>
</reference>
<evidence type="ECO:0000313" key="3">
    <source>
        <dbReference type="EMBL" id="CAC35861.2"/>
    </source>
</evidence>
<evidence type="ECO:0000256" key="2">
    <source>
        <dbReference type="SAM" id="Phobius"/>
    </source>
</evidence>
<dbReference type="OrthoDB" id="5785010at2759"/>
<dbReference type="Proteomes" id="UP000001940">
    <property type="component" value="Chromosome III"/>
</dbReference>
<dbReference type="PeptideAtlas" id="G5EDQ7"/>